<comment type="caution">
    <text evidence="1">The sequence shown here is derived from an EMBL/GenBank/DDBJ whole genome shotgun (WGS) entry which is preliminary data.</text>
</comment>
<gene>
    <name evidence="1" type="ORF">A3C12_00580</name>
</gene>
<protein>
    <submittedName>
        <fullName evidence="1">Uncharacterized protein</fullName>
    </submittedName>
</protein>
<reference evidence="1 2" key="1">
    <citation type="journal article" date="2016" name="Nat. Commun.">
        <title>Thousands of microbial genomes shed light on interconnected biogeochemical processes in an aquifer system.</title>
        <authorList>
            <person name="Anantharaman K."/>
            <person name="Brown C.T."/>
            <person name="Hug L.A."/>
            <person name="Sharon I."/>
            <person name="Castelle C.J."/>
            <person name="Probst A.J."/>
            <person name="Thomas B.C."/>
            <person name="Singh A."/>
            <person name="Wilkins M.J."/>
            <person name="Karaoz U."/>
            <person name="Brodie E.L."/>
            <person name="Williams K.H."/>
            <person name="Hubbard S.S."/>
            <person name="Banfield J.F."/>
        </authorList>
    </citation>
    <scope>NUCLEOTIDE SEQUENCE [LARGE SCALE GENOMIC DNA]</scope>
</reference>
<organism evidence="1 2">
    <name type="scientific">Candidatus Sungbacteria bacterium RIFCSPHIGHO2_02_FULL_49_20</name>
    <dbReference type="NCBI Taxonomy" id="1802272"/>
    <lineage>
        <taxon>Bacteria</taxon>
        <taxon>Candidatus Sungiibacteriota</taxon>
    </lineage>
</organism>
<name>A0A1G2KMU9_9BACT</name>
<proteinExistence type="predicted"/>
<dbReference type="Proteomes" id="UP000178710">
    <property type="component" value="Unassembled WGS sequence"/>
</dbReference>
<evidence type="ECO:0000313" key="2">
    <source>
        <dbReference type="Proteomes" id="UP000178710"/>
    </source>
</evidence>
<evidence type="ECO:0000313" key="1">
    <source>
        <dbReference type="EMBL" id="OHA00713.1"/>
    </source>
</evidence>
<dbReference type="AlphaFoldDB" id="A0A1G2KMU9"/>
<accession>A0A1G2KMU9</accession>
<dbReference type="EMBL" id="MHQK01000050">
    <property type="protein sequence ID" value="OHA00713.1"/>
    <property type="molecule type" value="Genomic_DNA"/>
</dbReference>
<sequence>MLVSITKNFEERLAVTALVGLLFVSVLVILWPAASLVLAQTATLSPAALTISPDPAQTDDLVTAQVDLGADSSNNIFTWYINKQKRSDLSGLGKSVAIFIAPSSPAASLSIRVDYGLPGAATTTLAQTVSVVLSPATKAFQQMQNQFQDLTAQQADVETHISADIRQLPDNAGPGETVTLIVSSLSADLDNATITWFFNGKRISSGVGNRNLTIQLGPSGSANDARADIVLADGRQTEAFYSITPLGVTFYWWSNTHIPPWYRGKSLPTPGSLIFIQARPSFPDAVSGALLYTWFVDDTLVTAASGQGKSILSYAIPDDGQIAPIRVRVANISKTVNQEAEFGVPVQTPELWVYETRPFEGIVTAIAIKTIARPAGKTLEFVAEPFFAAASLIKDLKYQWTLNGVALENDKTPNVLRLLSRTDTAGAQAVNVSFGDQANRVLRLLQSFQVNLQ</sequence>